<evidence type="ECO:0000313" key="1">
    <source>
        <dbReference type="EMBL" id="HGU53644.1"/>
    </source>
</evidence>
<comment type="caution">
    <text evidence="1">The sequence shown here is derived from an EMBL/GenBank/DDBJ whole genome shotgun (WGS) entry which is preliminary data.</text>
</comment>
<proteinExistence type="predicted"/>
<dbReference type="AlphaFoldDB" id="A0A7V4KEU0"/>
<reference evidence="1" key="1">
    <citation type="journal article" date="2020" name="mSystems">
        <title>Genome- and Community-Level Interaction Insights into Carbon Utilization and Element Cycling Functions of Hydrothermarchaeota in Hydrothermal Sediment.</title>
        <authorList>
            <person name="Zhou Z."/>
            <person name="Liu Y."/>
            <person name="Xu W."/>
            <person name="Pan J."/>
            <person name="Luo Z.H."/>
            <person name="Li M."/>
        </authorList>
    </citation>
    <scope>NUCLEOTIDE SEQUENCE [LARGE SCALE GENOMIC DNA]</scope>
    <source>
        <strain evidence="1">SpSt-61</strain>
    </source>
</reference>
<accession>A0A7V4KEU0</accession>
<organism evidence="1">
    <name type="scientific">Fervidobacterium pennivorans</name>
    <dbReference type="NCBI Taxonomy" id="93466"/>
    <lineage>
        <taxon>Bacteria</taxon>
        <taxon>Thermotogati</taxon>
        <taxon>Thermotogota</taxon>
        <taxon>Thermotogae</taxon>
        <taxon>Thermotogales</taxon>
        <taxon>Fervidobacteriaceae</taxon>
        <taxon>Fervidobacterium</taxon>
    </lineage>
</organism>
<protein>
    <submittedName>
        <fullName evidence="1">Uncharacterized protein</fullName>
    </submittedName>
</protein>
<dbReference type="EMBL" id="DSZZ01000423">
    <property type="protein sequence ID" value="HGU53644.1"/>
    <property type="molecule type" value="Genomic_DNA"/>
</dbReference>
<name>A0A7V4KEU0_FERPE</name>
<sequence length="283" mass="33683">MTHKYSITKECMTYFEFFDAFMPYEGNLETEVILDTMPTRYIFLDQHTVDYFKTARGIAKKLEVLPLNDNLKHTNYPVDHISKLIKNRLGEIYKKVGIKFPDFFNRVCRTCKWPNYPNNECPIYKKHIRFLEALHQIMRENYLKVVYSIDPSIVEEYKINYYGAEIKVYDAIQILKLEKRKKEHPLKTLAPVLKYMYEDIYLSEPKLSKIKNCKYVKIGHILITEKPYEKDEEGINSEKSDIPKLKSTGKEIVYVYYQKKLSGVIFDQQLYALQDGRISHIPW</sequence>
<gene>
    <name evidence="1" type="ORF">ENT78_09030</name>
</gene>